<dbReference type="SUPFAM" id="SSF81606">
    <property type="entry name" value="PP2C-like"/>
    <property type="match status" value="1"/>
</dbReference>
<reference evidence="6" key="1">
    <citation type="submission" date="2017-05" db="EMBL/GenBank/DDBJ databases">
        <authorList>
            <person name="Barney B.M."/>
        </authorList>
    </citation>
    <scope>NUCLEOTIDE SEQUENCE [LARGE SCALE GENOMIC DNA]</scope>
    <source>
        <strain evidence="6">PSBB022</strain>
    </source>
</reference>
<dbReference type="SMART" id="SM00331">
    <property type="entry name" value="PP2C_SIG"/>
    <property type="match status" value="1"/>
</dbReference>
<proteinExistence type="predicted"/>
<evidence type="ECO:0000313" key="5">
    <source>
        <dbReference type="EMBL" id="OZY84789.1"/>
    </source>
</evidence>
<name>A0A266Q621_9GAMM</name>
<accession>A0A266Q621</accession>
<keyword evidence="2" id="KW-0597">Phosphoprotein</keyword>
<keyword evidence="1" id="KW-0378">Hydrolase</keyword>
<dbReference type="Pfam" id="PF00072">
    <property type="entry name" value="Response_reg"/>
    <property type="match status" value="1"/>
</dbReference>
<evidence type="ECO:0000256" key="2">
    <source>
        <dbReference type="PROSITE-ProRule" id="PRU00169"/>
    </source>
</evidence>
<dbReference type="InterPro" id="IPR011006">
    <property type="entry name" value="CheY-like_superfamily"/>
</dbReference>
<evidence type="ECO:0000256" key="1">
    <source>
        <dbReference type="ARBA" id="ARBA00022801"/>
    </source>
</evidence>
<sequence>MTPASRKLLIIDDDALVRQSLVTYLSDSGYSVQFATDTHSALTILQSDSTKPDLIITDLRMPNGDGLQLLHALHDQFPELPVIVVSGAGVMNDVVTALRLGARDYLIKPLVDLEVLVHSIDKVLDRQDLEAENLRYRAQLEEANRELKENLRVLERDQIAGRRVQRRLMPSGLATEEGYQVAHTIVPSLFLSGDFVDYAHIKKRYLAFYLADVSGHGASSAFVTIWLKHLVSRMVREEGLFGDEHSFVDGADQMLRQINRELHETRLSHHLTLFVGVIDTVTHKMHYVVAGHLPMPILVTESGAEYLTGYGKPAGIFKDVSWQLYERDLPEKFALVCFSDGVLEMLPQTELADKEAHLLALVAASTGTLESVSDSLVIKEMRDNPDDIAVLSISRGVS</sequence>
<dbReference type="GO" id="GO:0016791">
    <property type="term" value="F:phosphatase activity"/>
    <property type="evidence" value="ECO:0007669"/>
    <property type="project" value="TreeGrafter"/>
</dbReference>
<dbReference type="GO" id="GO:0000160">
    <property type="term" value="P:phosphorelay signal transduction system"/>
    <property type="evidence" value="ECO:0007669"/>
    <property type="project" value="InterPro"/>
</dbReference>
<dbReference type="STRING" id="1209072.GCA_000766945_01038"/>
<dbReference type="RefSeq" id="WP_094985789.1">
    <property type="nucleotide sequence ID" value="NZ_NHNI01000002.1"/>
</dbReference>
<dbReference type="PANTHER" id="PTHR43156:SF2">
    <property type="entry name" value="STAGE II SPORULATION PROTEIN E"/>
    <property type="match status" value="1"/>
</dbReference>
<keyword evidence="6" id="KW-1185">Reference proteome</keyword>
<dbReference type="PROSITE" id="PS50110">
    <property type="entry name" value="RESPONSE_REGULATORY"/>
    <property type="match status" value="1"/>
</dbReference>
<organism evidence="5 6">
    <name type="scientific">Cellvibrio mixtus</name>
    <dbReference type="NCBI Taxonomy" id="39650"/>
    <lineage>
        <taxon>Bacteria</taxon>
        <taxon>Pseudomonadati</taxon>
        <taxon>Pseudomonadota</taxon>
        <taxon>Gammaproteobacteria</taxon>
        <taxon>Cellvibrionales</taxon>
        <taxon>Cellvibrionaceae</taxon>
        <taxon>Cellvibrio</taxon>
    </lineage>
</organism>
<dbReference type="AlphaFoldDB" id="A0A266Q621"/>
<evidence type="ECO:0000259" key="4">
    <source>
        <dbReference type="PROSITE" id="PS50110"/>
    </source>
</evidence>
<evidence type="ECO:0000256" key="3">
    <source>
        <dbReference type="SAM" id="Coils"/>
    </source>
</evidence>
<dbReference type="InterPro" id="IPR036457">
    <property type="entry name" value="PPM-type-like_dom_sf"/>
</dbReference>
<gene>
    <name evidence="5" type="ORF">CBP51_16635</name>
</gene>
<dbReference type="SUPFAM" id="SSF52172">
    <property type="entry name" value="CheY-like"/>
    <property type="match status" value="1"/>
</dbReference>
<dbReference type="InterPro" id="IPR001789">
    <property type="entry name" value="Sig_transdc_resp-reg_receiver"/>
</dbReference>
<feature type="modified residue" description="4-aspartylphosphate" evidence="2">
    <location>
        <position position="58"/>
    </location>
</feature>
<dbReference type="InterPro" id="IPR052016">
    <property type="entry name" value="Bact_Sigma-Reg"/>
</dbReference>
<keyword evidence="3" id="KW-0175">Coiled coil</keyword>
<dbReference type="Gene3D" id="1.20.5.390">
    <property type="entry name" value="L1 transposable element, trimerization domain"/>
    <property type="match status" value="1"/>
</dbReference>
<dbReference type="Proteomes" id="UP000216101">
    <property type="component" value="Unassembled WGS sequence"/>
</dbReference>
<evidence type="ECO:0000313" key="6">
    <source>
        <dbReference type="Proteomes" id="UP000216101"/>
    </source>
</evidence>
<dbReference type="Gene3D" id="3.60.40.10">
    <property type="entry name" value="PPM-type phosphatase domain"/>
    <property type="match status" value="1"/>
</dbReference>
<feature type="domain" description="Response regulatory" evidence="4">
    <location>
        <begin position="7"/>
        <end position="123"/>
    </location>
</feature>
<dbReference type="EMBL" id="NHNI01000002">
    <property type="protein sequence ID" value="OZY84789.1"/>
    <property type="molecule type" value="Genomic_DNA"/>
</dbReference>
<dbReference type="Gene3D" id="3.40.50.2300">
    <property type="match status" value="1"/>
</dbReference>
<dbReference type="InterPro" id="IPR001932">
    <property type="entry name" value="PPM-type_phosphatase-like_dom"/>
</dbReference>
<dbReference type="PANTHER" id="PTHR43156">
    <property type="entry name" value="STAGE II SPORULATION PROTEIN E-RELATED"/>
    <property type="match status" value="1"/>
</dbReference>
<dbReference type="SMART" id="SM00448">
    <property type="entry name" value="REC"/>
    <property type="match status" value="1"/>
</dbReference>
<protein>
    <submittedName>
        <fullName evidence="5">Fused response regulator/phosphatase</fullName>
    </submittedName>
</protein>
<feature type="coiled-coil region" evidence="3">
    <location>
        <begin position="126"/>
        <end position="160"/>
    </location>
</feature>
<dbReference type="Pfam" id="PF07228">
    <property type="entry name" value="SpoIIE"/>
    <property type="match status" value="1"/>
</dbReference>
<comment type="caution">
    <text evidence="5">The sequence shown here is derived from an EMBL/GenBank/DDBJ whole genome shotgun (WGS) entry which is preliminary data.</text>
</comment>